<evidence type="ECO:0000313" key="5">
    <source>
        <dbReference type="EMBL" id="MFC3107013.1"/>
    </source>
</evidence>
<dbReference type="PANTHER" id="PTHR30146:SF2">
    <property type="entry name" value="HTH-TYPE TRANSCRIPTIONAL REGULATOR GNTR"/>
    <property type="match status" value="1"/>
</dbReference>
<keyword evidence="3" id="KW-0804">Transcription</keyword>
<dbReference type="InterPro" id="IPR028082">
    <property type="entry name" value="Peripla_BP_I"/>
</dbReference>
<dbReference type="InterPro" id="IPR000843">
    <property type="entry name" value="HTH_LacI"/>
</dbReference>
<dbReference type="SMART" id="SM00354">
    <property type="entry name" value="HTH_LACI"/>
    <property type="match status" value="1"/>
</dbReference>
<sequence length="340" mass="36943">MSIRKPRPTQSERATLADIAARVGVSSITVSRAINTPQLVSEELRTQIASVIADIGYIPNRAARALARARSDSVAVLIPSLSNTVFTDVLAGARDVLHAHGYRTLIGDTRYSPAEEENLFRAYLEHSPDGVLLTGFDQTPLIRQLLEKSRMPVVHMMELAGPDSYCVGLNQFDAGHAMASHLLSRGYRRIGFLGAQLDPRVMQRLYGYRSALQEAGLPFAAGEILDATPSSIGLGVDMLGRLLRQAPDCDALFCCNDDLALGVLFESRRRDIRVPEQLAVAGFNDLAASAWVSPSLTTIATPRYNIGHAAATMLLQRMRGETPAASNIDLGFSLRVREST</sequence>
<dbReference type="InterPro" id="IPR010982">
    <property type="entry name" value="Lambda_DNA-bd_dom_sf"/>
</dbReference>
<dbReference type="CDD" id="cd01392">
    <property type="entry name" value="HTH_LacI"/>
    <property type="match status" value="1"/>
</dbReference>
<dbReference type="GO" id="GO:0003677">
    <property type="term" value="F:DNA binding"/>
    <property type="evidence" value="ECO:0007669"/>
    <property type="project" value="UniProtKB-KW"/>
</dbReference>
<evidence type="ECO:0000256" key="1">
    <source>
        <dbReference type="ARBA" id="ARBA00023015"/>
    </source>
</evidence>
<dbReference type="RefSeq" id="WP_390326249.1">
    <property type="nucleotide sequence ID" value="NZ_JBHRTP010000008.1"/>
</dbReference>
<dbReference type="Gene3D" id="1.10.260.40">
    <property type="entry name" value="lambda repressor-like DNA-binding domains"/>
    <property type="match status" value="1"/>
</dbReference>
<dbReference type="SUPFAM" id="SSF47413">
    <property type="entry name" value="lambda repressor-like DNA-binding domains"/>
    <property type="match status" value="1"/>
</dbReference>
<dbReference type="InterPro" id="IPR046335">
    <property type="entry name" value="LacI/GalR-like_sensor"/>
</dbReference>
<name>A0ABV7EW66_9BURK</name>
<dbReference type="Pfam" id="PF13377">
    <property type="entry name" value="Peripla_BP_3"/>
    <property type="match status" value="1"/>
</dbReference>
<dbReference type="CDD" id="cd01575">
    <property type="entry name" value="PBP1_GntR"/>
    <property type="match status" value="1"/>
</dbReference>
<dbReference type="Pfam" id="PF00356">
    <property type="entry name" value="LacI"/>
    <property type="match status" value="1"/>
</dbReference>
<gene>
    <name evidence="5" type="ORF">ACFOFO_03400</name>
</gene>
<evidence type="ECO:0000313" key="6">
    <source>
        <dbReference type="Proteomes" id="UP001595530"/>
    </source>
</evidence>
<keyword evidence="2 5" id="KW-0238">DNA-binding</keyword>
<comment type="caution">
    <text evidence="5">The sequence shown here is derived from an EMBL/GenBank/DDBJ whole genome shotgun (WGS) entry which is preliminary data.</text>
</comment>
<feature type="domain" description="HTH lacI-type" evidence="4">
    <location>
        <begin position="14"/>
        <end position="68"/>
    </location>
</feature>
<organism evidence="5 6">
    <name type="scientific">Undibacterium arcticum</name>
    <dbReference type="NCBI Taxonomy" id="1762892"/>
    <lineage>
        <taxon>Bacteria</taxon>
        <taxon>Pseudomonadati</taxon>
        <taxon>Pseudomonadota</taxon>
        <taxon>Betaproteobacteria</taxon>
        <taxon>Burkholderiales</taxon>
        <taxon>Oxalobacteraceae</taxon>
        <taxon>Undibacterium</taxon>
    </lineage>
</organism>
<evidence type="ECO:0000256" key="2">
    <source>
        <dbReference type="ARBA" id="ARBA00023125"/>
    </source>
</evidence>
<dbReference type="PROSITE" id="PS00356">
    <property type="entry name" value="HTH_LACI_1"/>
    <property type="match status" value="1"/>
</dbReference>
<dbReference type="Gene3D" id="3.40.50.2300">
    <property type="match status" value="2"/>
</dbReference>
<reference evidence="6" key="1">
    <citation type="journal article" date="2019" name="Int. J. Syst. Evol. Microbiol.">
        <title>The Global Catalogue of Microorganisms (GCM) 10K type strain sequencing project: providing services to taxonomists for standard genome sequencing and annotation.</title>
        <authorList>
            <consortium name="The Broad Institute Genomics Platform"/>
            <consortium name="The Broad Institute Genome Sequencing Center for Infectious Disease"/>
            <person name="Wu L."/>
            <person name="Ma J."/>
        </authorList>
    </citation>
    <scope>NUCLEOTIDE SEQUENCE [LARGE SCALE GENOMIC DNA]</scope>
    <source>
        <strain evidence="6">KCTC 42986</strain>
    </source>
</reference>
<dbReference type="SUPFAM" id="SSF53822">
    <property type="entry name" value="Periplasmic binding protein-like I"/>
    <property type="match status" value="1"/>
</dbReference>
<keyword evidence="6" id="KW-1185">Reference proteome</keyword>
<dbReference type="EMBL" id="JBHRTP010000008">
    <property type="protein sequence ID" value="MFC3107013.1"/>
    <property type="molecule type" value="Genomic_DNA"/>
</dbReference>
<dbReference type="PROSITE" id="PS50932">
    <property type="entry name" value="HTH_LACI_2"/>
    <property type="match status" value="1"/>
</dbReference>
<protein>
    <submittedName>
        <fullName evidence="5">LacI family DNA-binding transcriptional regulator</fullName>
    </submittedName>
</protein>
<accession>A0ABV7EW66</accession>
<evidence type="ECO:0000259" key="4">
    <source>
        <dbReference type="PROSITE" id="PS50932"/>
    </source>
</evidence>
<evidence type="ECO:0000256" key="3">
    <source>
        <dbReference type="ARBA" id="ARBA00023163"/>
    </source>
</evidence>
<keyword evidence="1" id="KW-0805">Transcription regulation</keyword>
<proteinExistence type="predicted"/>
<dbReference type="Proteomes" id="UP001595530">
    <property type="component" value="Unassembled WGS sequence"/>
</dbReference>
<dbReference type="PANTHER" id="PTHR30146">
    <property type="entry name" value="LACI-RELATED TRANSCRIPTIONAL REPRESSOR"/>
    <property type="match status" value="1"/>
</dbReference>